<dbReference type="InterPro" id="IPR036322">
    <property type="entry name" value="WD40_repeat_dom_sf"/>
</dbReference>
<dbReference type="InterPro" id="IPR015943">
    <property type="entry name" value="WD40/YVTN_repeat-like_dom_sf"/>
</dbReference>
<dbReference type="GeneID" id="27317553"/>
<evidence type="ECO:0000313" key="5">
    <source>
        <dbReference type="Proteomes" id="UP000053259"/>
    </source>
</evidence>
<dbReference type="PANTHER" id="PTHR44472:SF1">
    <property type="entry name" value="DDB1 AND CUL4 ASSOCIATED FACTOR 4"/>
    <property type="match status" value="1"/>
</dbReference>
<name>A0A0D2AI89_9PEZI</name>
<evidence type="ECO:0000256" key="3">
    <source>
        <dbReference type="SAM" id="MobiDB-lite"/>
    </source>
</evidence>
<dbReference type="InterPro" id="IPR052254">
    <property type="entry name" value="CUL4-DDB1_E3_ligase_receptor"/>
</dbReference>
<reference evidence="4 5" key="1">
    <citation type="submission" date="2015-01" db="EMBL/GenBank/DDBJ databases">
        <title>The Genome Sequence of Ochroconis gallopava CBS43764.</title>
        <authorList>
            <consortium name="The Broad Institute Genomics Platform"/>
            <person name="Cuomo C."/>
            <person name="de Hoog S."/>
            <person name="Gorbushina A."/>
            <person name="Stielow B."/>
            <person name="Teixiera M."/>
            <person name="Abouelleil A."/>
            <person name="Chapman S.B."/>
            <person name="Priest M."/>
            <person name="Young S.K."/>
            <person name="Wortman J."/>
            <person name="Nusbaum C."/>
            <person name="Birren B."/>
        </authorList>
    </citation>
    <scope>NUCLEOTIDE SEQUENCE [LARGE SCALE GENOMIC DNA]</scope>
    <source>
        <strain evidence="4 5">CBS 43764</strain>
    </source>
</reference>
<protein>
    <submittedName>
        <fullName evidence="4">Uncharacterized protein</fullName>
    </submittedName>
</protein>
<proteinExistence type="predicted"/>
<feature type="region of interest" description="Disordered" evidence="3">
    <location>
        <begin position="44"/>
        <end position="65"/>
    </location>
</feature>
<evidence type="ECO:0000313" key="4">
    <source>
        <dbReference type="EMBL" id="KIV98633.1"/>
    </source>
</evidence>
<evidence type="ECO:0000256" key="2">
    <source>
        <dbReference type="ARBA" id="ARBA00022737"/>
    </source>
</evidence>
<feature type="compositionally biased region" description="Basic and acidic residues" evidence="3">
    <location>
        <begin position="44"/>
        <end position="57"/>
    </location>
</feature>
<dbReference type="VEuPathDB" id="FungiDB:PV09_09580"/>
<dbReference type="InParanoid" id="A0A0D2AI89"/>
<evidence type="ECO:0000256" key="1">
    <source>
        <dbReference type="ARBA" id="ARBA00022574"/>
    </source>
</evidence>
<dbReference type="GO" id="GO:0080008">
    <property type="term" value="C:Cul4-RING E3 ubiquitin ligase complex"/>
    <property type="evidence" value="ECO:0007669"/>
    <property type="project" value="TreeGrafter"/>
</dbReference>
<keyword evidence="1" id="KW-0853">WD repeat</keyword>
<dbReference type="OrthoDB" id="128867at2759"/>
<keyword evidence="2" id="KW-0677">Repeat</keyword>
<dbReference type="RefSeq" id="XP_016208503.1">
    <property type="nucleotide sequence ID" value="XM_016363663.1"/>
</dbReference>
<dbReference type="Gene3D" id="2.130.10.10">
    <property type="entry name" value="YVTN repeat-like/Quinoprotein amine dehydrogenase"/>
    <property type="match status" value="1"/>
</dbReference>
<sequence length="514" mass="57434">MYRGELPGFYWDENKAKYFRVQENHYAGASSKSAYTKAKVEELEKENKKRKRQETLQKQRKRHLVQRASPLVTPRASYIGLHAEAGQRASISRILQDGAEAFARSLDSKVLLDLEDPGSARNLYVDYRSDFHISHFDYDPATRGMVLGMSPNNDFNYDSVVSVLPECFPATKSNDDVEYGPENPVYTWSAVRPVSVFQSPLSSININPKTRTFVTASTGDRQPPTVQISQLVSPESAAPSQPLDSGISSLFRPPNLTTIFCTAINPWLSPDKEEHIAVGSGGGSGVNFFGAWVDSGMRSQNWRPLPAMKTYSDVLALDWLGPNLLAAGLRDASVMLYDIRAQQGIKRMRHHGGVVGLKRADVDERFVVAGMESMMALYDLRALRTIDAGNLTGWSSADKRTAKAKTRSLGFYRKQLSIMETEAMRIARPICMFEYQNDYDMLGMDVSSDLGIVAAAEEGGFLRLSNLRNAATIKRWKVSRKQDEKIRCVRFVEDERGVPKVVVSCGARIAEFSW</sequence>
<dbReference type="PANTHER" id="PTHR44472">
    <property type="entry name" value="DDB1- AND CUL4-ASSOCIATED FACTOR 4-RELATED"/>
    <property type="match status" value="1"/>
</dbReference>
<dbReference type="AlphaFoldDB" id="A0A0D2AI89"/>
<gene>
    <name evidence="4" type="ORF">PV09_09580</name>
</gene>
<dbReference type="STRING" id="253628.A0A0D2AI89"/>
<keyword evidence="5" id="KW-1185">Reference proteome</keyword>
<dbReference type="HOGENOM" id="CLU_537712_0_0_1"/>
<dbReference type="EMBL" id="KN847613">
    <property type="protein sequence ID" value="KIV98633.1"/>
    <property type="molecule type" value="Genomic_DNA"/>
</dbReference>
<organism evidence="4 5">
    <name type="scientific">Verruconis gallopava</name>
    <dbReference type="NCBI Taxonomy" id="253628"/>
    <lineage>
        <taxon>Eukaryota</taxon>
        <taxon>Fungi</taxon>
        <taxon>Dikarya</taxon>
        <taxon>Ascomycota</taxon>
        <taxon>Pezizomycotina</taxon>
        <taxon>Dothideomycetes</taxon>
        <taxon>Pleosporomycetidae</taxon>
        <taxon>Venturiales</taxon>
        <taxon>Sympoventuriaceae</taxon>
        <taxon>Verruconis</taxon>
    </lineage>
</organism>
<dbReference type="Proteomes" id="UP000053259">
    <property type="component" value="Unassembled WGS sequence"/>
</dbReference>
<accession>A0A0D2AI89</accession>
<dbReference type="SUPFAM" id="SSF50978">
    <property type="entry name" value="WD40 repeat-like"/>
    <property type="match status" value="1"/>
</dbReference>